<accession>A0A9Q1BR96</accession>
<reference evidence="2" key="1">
    <citation type="submission" date="2021-10" db="EMBL/GenBank/DDBJ databases">
        <title>Tropical sea cucumber genome reveals ecological adaptation and Cuvierian tubules defense mechanism.</title>
        <authorList>
            <person name="Chen T."/>
        </authorList>
    </citation>
    <scope>NUCLEOTIDE SEQUENCE</scope>
    <source>
        <strain evidence="2">Nanhai2018</strain>
        <tissue evidence="2">Muscle</tissue>
    </source>
</reference>
<feature type="region of interest" description="Disordered" evidence="1">
    <location>
        <begin position="860"/>
        <end position="883"/>
    </location>
</feature>
<sequence>MIQSALTDIINFPDFMVSLKTTKVKPEMKNRQPTQNNKQQETVNLNKSWKEATQDYLDRYYPTDGTFRIPPSLEYEDELKVQKKLLVKDLLLYPNDEVLKKCVAQSITGEDKENVIKGHFEKRRGDNAENEVLTAFEKWGRETGQNMFIFGGYKYSHYLKNVTAEFKSLTSEEGEFDVLIISQQLGVIFVEVKGSVGGKHQTKASGREGNGNQGSGDIDAAMINVPNSEGRNGRQPSEHRSPTKDGHNIKPADAGGEHHYNSDPVDTRGTNLDLKPSNGLSGEDKERDIPSDASKCGVSGKTEIGKYKETTSRSIQSEIQDGWRQLMKGNFVFREMNRDLSFVRRLPYKGFVGLPFLSRSYPIDARICSHHQKHLIFSEELDDLHSWLRDNHFPGGYGKLVMSREEFRELAARFAGLASACTTEIDTIKFTNRKMMCTFLTPEQNAVIKEDREHNVLFGDYGTGKTFVLTRKAASLASPSLKPPPKPGKKPQVSTNVSQIQVVHIIPCADVSNFKSCYGVTFSDQSRDILKFVKPEDKENENIKIYKSFLEFYTTATALSPDPNIELDTGMVIQAVRKSILNVDVKAGPEEDQKNIPNGNFAAREECEKEREMAVDKEQKKKVVHHFFFDEFPVHPLKGGALKSLQKFFSDHLQDSYLWISVATHSLGVSSDKNPSNVLRKELSITYGEDVLLCYLKDVMRVSGEIYKMIKRIEAFIDKGHFEHSNLGHMLRGIKPRLFRLPKRKCEMFGNNPLGCECQVINLASTLRRILDSVVDKDEPLVVTILIYYVMSTPMFRRLHALLTRVAQVLDIELTWNTMLSRYTEEKSTTFNDGLNREVESLSKGIDALETSSTVIDGSEFRQSPKTYRSPCPAKGNEPSEVKKPSTKWKIRVVDQRTFAGCETPVLIFIDPFGMRHWFQRGNGKGSGYHSLIFTRCTGHFILITWSDGEAEKMWNQHLDEYEAEVRDSDATSSFKQGRYELINTGRKATEKCLQMLLDKDLIIDMNVQQTELTSQ</sequence>
<feature type="region of interest" description="Disordered" evidence="1">
    <location>
        <begin position="197"/>
        <end position="297"/>
    </location>
</feature>
<evidence type="ECO:0000313" key="3">
    <source>
        <dbReference type="Proteomes" id="UP001152320"/>
    </source>
</evidence>
<dbReference type="Proteomes" id="UP001152320">
    <property type="component" value="Chromosome 12"/>
</dbReference>
<dbReference type="OrthoDB" id="10674112at2759"/>
<evidence type="ECO:0000256" key="1">
    <source>
        <dbReference type="SAM" id="MobiDB-lite"/>
    </source>
</evidence>
<protein>
    <submittedName>
        <fullName evidence="2">Uncharacterized protein</fullName>
    </submittedName>
</protein>
<dbReference type="EMBL" id="JAIZAY010000012">
    <property type="protein sequence ID" value="KAJ8031608.1"/>
    <property type="molecule type" value="Genomic_DNA"/>
</dbReference>
<feature type="compositionally biased region" description="Basic and acidic residues" evidence="1">
    <location>
        <begin position="236"/>
        <end position="261"/>
    </location>
</feature>
<proteinExistence type="predicted"/>
<gene>
    <name evidence="2" type="ORF">HOLleu_24853</name>
</gene>
<name>A0A9Q1BR96_HOLLE</name>
<dbReference type="AlphaFoldDB" id="A0A9Q1BR96"/>
<organism evidence="2 3">
    <name type="scientific">Holothuria leucospilota</name>
    <name type="common">Black long sea cucumber</name>
    <name type="synonym">Mertensiothuria leucospilota</name>
    <dbReference type="NCBI Taxonomy" id="206669"/>
    <lineage>
        <taxon>Eukaryota</taxon>
        <taxon>Metazoa</taxon>
        <taxon>Echinodermata</taxon>
        <taxon>Eleutherozoa</taxon>
        <taxon>Echinozoa</taxon>
        <taxon>Holothuroidea</taxon>
        <taxon>Aspidochirotacea</taxon>
        <taxon>Aspidochirotida</taxon>
        <taxon>Holothuriidae</taxon>
        <taxon>Holothuria</taxon>
    </lineage>
</organism>
<keyword evidence="3" id="KW-1185">Reference proteome</keyword>
<comment type="caution">
    <text evidence="2">The sequence shown here is derived from an EMBL/GenBank/DDBJ whole genome shotgun (WGS) entry which is preliminary data.</text>
</comment>
<evidence type="ECO:0000313" key="2">
    <source>
        <dbReference type="EMBL" id="KAJ8031608.1"/>
    </source>
</evidence>